<protein>
    <submittedName>
        <fullName evidence="2">Xylose isomerase</fullName>
    </submittedName>
</protein>
<dbReference type="PANTHER" id="PTHR12110:SF41">
    <property type="entry name" value="INOSOSE DEHYDRATASE"/>
    <property type="match status" value="1"/>
</dbReference>
<keyword evidence="3" id="KW-1185">Reference proteome</keyword>
<dbReference type="Gene3D" id="3.20.20.150">
    <property type="entry name" value="Divalent-metal-dependent TIM barrel enzymes"/>
    <property type="match status" value="1"/>
</dbReference>
<dbReference type="AlphaFoldDB" id="A0A081P5R4"/>
<evidence type="ECO:0000313" key="3">
    <source>
        <dbReference type="Proteomes" id="UP000028123"/>
    </source>
</evidence>
<dbReference type="SUPFAM" id="SSF51658">
    <property type="entry name" value="Xylose isomerase-like"/>
    <property type="match status" value="1"/>
</dbReference>
<dbReference type="Pfam" id="PF01261">
    <property type="entry name" value="AP_endonuc_2"/>
    <property type="match status" value="1"/>
</dbReference>
<feature type="domain" description="Xylose isomerase-like TIM barrel" evidence="1">
    <location>
        <begin position="25"/>
        <end position="213"/>
    </location>
</feature>
<sequence length="255" mass="28382">MKNKFAAQLYTLRDELEKDFPGVLRELKRMGWSGVQISGLRGYTAEEIAAVLKETGLGTAGMHVSYEALQNELETIVEQARLFGTRDLICPFIAADLRGEEGYRAVRAKLNEVAGKLAPLGFRLSYHNHAFEFDTTVNGVSALKYLLEPSKDNAVLAEVDVYWVKKGGLDPVPFIRPYAGRMPIIHLKDMSNDEHQTFAEVGTGVIDFIPILQWGEANGIEWYAVEQDVCPGNPLDSLQISLTNLHRMADQLASK</sequence>
<dbReference type="InterPro" id="IPR036237">
    <property type="entry name" value="Xyl_isomerase-like_sf"/>
</dbReference>
<name>A0A081P5R4_9BACL</name>
<dbReference type="EMBL" id="JNVM01000008">
    <property type="protein sequence ID" value="KEQ26037.1"/>
    <property type="molecule type" value="Genomic_DNA"/>
</dbReference>
<accession>A0A081P5R4</accession>
<dbReference type="RefSeq" id="WP_036680551.1">
    <property type="nucleotide sequence ID" value="NZ_JNVM01000008.1"/>
</dbReference>
<dbReference type="OrthoDB" id="9798407at2"/>
<dbReference type="InterPro" id="IPR050312">
    <property type="entry name" value="IolE/XylAMocC-like"/>
</dbReference>
<evidence type="ECO:0000313" key="2">
    <source>
        <dbReference type="EMBL" id="KEQ26037.1"/>
    </source>
</evidence>
<comment type="caution">
    <text evidence="2">The sequence shown here is derived from an EMBL/GenBank/DDBJ whole genome shotgun (WGS) entry which is preliminary data.</text>
</comment>
<evidence type="ECO:0000259" key="1">
    <source>
        <dbReference type="Pfam" id="PF01261"/>
    </source>
</evidence>
<organism evidence="2 3">
    <name type="scientific">Paenibacillus tyrfis</name>
    <dbReference type="NCBI Taxonomy" id="1501230"/>
    <lineage>
        <taxon>Bacteria</taxon>
        <taxon>Bacillati</taxon>
        <taxon>Bacillota</taxon>
        <taxon>Bacilli</taxon>
        <taxon>Bacillales</taxon>
        <taxon>Paenibacillaceae</taxon>
        <taxon>Paenibacillus</taxon>
    </lineage>
</organism>
<gene>
    <name evidence="2" type="ORF">ET33_36255</name>
</gene>
<dbReference type="PANTHER" id="PTHR12110">
    <property type="entry name" value="HYDROXYPYRUVATE ISOMERASE"/>
    <property type="match status" value="1"/>
</dbReference>
<proteinExistence type="predicted"/>
<dbReference type="Proteomes" id="UP000028123">
    <property type="component" value="Unassembled WGS sequence"/>
</dbReference>
<dbReference type="InterPro" id="IPR013022">
    <property type="entry name" value="Xyl_isomerase-like_TIM-brl"/>
</dbReference>
<keyword evidence="2" id="KW-0413">Isomerase</keyword>
<reference evidence="2 3" key="1">
    <citation type="submission" date="2014-06" db="EMBL/GenBank/DDBJ databases">
        <title>Draft genome sequence of Paenibacillus sp. MSt1.</title>
        <authorList>
            <person name="Aw Y.K."/>
            <person name="Ong K.S."/>
            <person name="Gan H.M."/>
            <person name="Lee S.M."/>
        </authorList>
    </citation>
    <scope>NUCLEOTIDE SEQUENCE [LARGE SCALE GENOMIC DNA]</scope>
    <source>
        <strain evidence="2 3">MSt1</strain>
    </source>
</reference>
<dbReference type="eggNOG" id="COG1082">
    <property type="taxonomic scope" value="Bacteria"/>
</dbReference>
<dbReference type="GO" id="GO:0016853">
    <property type="term" value="F:isomerase activity"/>
    <property type="evidence" value="ECO:0007669"/>
    <property type="project" value="UniProtKB-KW"/>
</dbReference>